<dbReference type="Proteomes" id="UP001187192">
    <property type="component" value="Unassembled WGS sequence"/>
</dbReference>
<accession>A0AA88AEY2</accession>
<reference evidence="2" key="1">
    <citation type="submission" date="2023-07" db="EMBL/GenBank/DDBJ databases">
        <title>draft genome sequence of fig (Ficus carica).</title>
        <authorList>
            <person name="Takahashi T."/>
            <person name="Nishimura K."/>
        </authorList>
    </citation>
    <scope>NUCLEOTIDE SEQUENCE</scope>
</reference>
<sequence>MSQGYDQSALDTVSVFRDIDADVSILSSLLYAAVTTECRNHRLSVIGRGTRPTQHSHLGKPRQFSTAGLVVLS</sequence>
<proteinExistence type="predicted"/>
<keyword evidence="3" id="KW-1185">Reference proteome</keyword>
<evidence type="ECO:0000313" key="3">
    <source>
        <dbReference type="Proteomes" id="UP001187192"/>
    </source>
</evidence>
<name>A0AA88AEY2_FICCA</name>
<gene>
    <name evidence="2" type="ORF">TIFTF001_020449</name>
</gene>
<dbReference type="AlphaFoldDB" id="A0AA88AEY2"/>
<feature type="region of interest" description="Disordered" evidence="1">
    <location>
        <begin position="49"/>
        <end position="73"/>
    </location>
</feature>
<evidence type="ECO:0000256" key="1">
    <source>
        <dbReference type="SAM" id="MobiDB-lite"/>
    </source>
</evidence>
<protein>
    <submittedName>
        <fullName evidence="2">Uncharacterized protein</fullName>
    </submittedName>
</protein>
<evidence type="ECO:0000313" key="2">
    <source>
        <dbReference type="EMBL" id="GMN51289.1"/>
    </source>
</evidence>
<organism evidence="2 3">
    <name type="scientific">Ficus carica</name>
    <name type="common">Common fig</name>
    <dbReference type="NCBI Taxonomy" id="3494"/>
    <lineage>
        <taxon>Eukaryota</taxon>
        <taxon>Viridiplantae</taxon>
        <taxon>Streptophyta</taxon>
        <taxon>Embryophyta</taxon>
        <taxon>Tracheophyta</taxon>
        <taxon>Spermatophyta</taxon>
        <taxon>Magnoliopsida</taxon>
        <taxon>eudicotyledons</taxon>
        <taxon>Gunneridae</taxon>
        <taxon>Pentapetalae</taxon>
        <taxon>rosids</taxon>
        <taxon>fabids</taxon>
        <taxon>Rosales</taxon>
        <taxon>Moraceae</taxon>
        <taxon>Ficeae</taxon>
        <taxon>Ficus</taxon>
    </lineage>
</organism>
<comment type="caution">
    <text evidence="2">The sequence shown here is derived from an EMBL/GenBank/DDBJ whole genome shotgun (WGS) entry which is preliminary data.</text>
</comment>
<dbReference type="EMBL" id="BTGU01000037">
    <property type="protein sequence ID" value="GMN51289.1"/>
    <property type="molecule type" value="Genomic_DNA"/>
</dbReference>